<dbReference type="AlphaFoldDB" id="A0A9Q3W3X0"/>
<dbReference type="SMART" id="SM00855">
    <property type="entry name" value="PGAM"/>
    <property type="match status" value="1"/>
</dbReference>
<protein>
    <submittedName>
        <fullName evidence="1">Phosphohistidine phosphatase SixA</fullName>
    </submittedName>
</protein>
<dbReference type="NCBIfam" id="TIGR00249">
    <property type="entry name" value="sixA"/>
    <property type="match status" value="1"/>
</dbReference>
<evidence type="ECO:0000313" key="1">
    <source>
        <dbReference type="EMBL" id="MCE7508539.1"/>
    </source>
</evidence>
<dbReference type="InterPro" id="IPR050275">
    <property type="entry name" value="PGM_Phosphatase"/>
</dbReference>
<gene>
    <name evidence="1" type="primary">sixA</name>
    <name evidence="1" type="ORF">LZG35_07795</name>
</gene>
<dbReference type="PANTHER" id="PTHR48100">
    <property type="entry name" value="BROAD-SPECIFICITY PHOSPHATASE YOR283W-RELATED"/>
    <property type="match status" value="1"/>
</dbReference>
<dbReference type="SUPFAM" id="SSF53254">
    <property type="entry name" value="Phosphoglycerate mutase-like"/>
    <property type="match status" value="1"/>
</dbReference>
<dbReference type="GO" id="GO:0005737">
    <property type="term" value="C:cytoplasm"/>
    <property type="evidence" value="ECO:0007669"/>
    <property type="project" value="InterPro"/>
</dbReference>
<dbReference type="GeneID" id="94687194"/>
<comment type="caution">
    <text evidence="1">The sequence shown here is derived from an EMBL/GenBank/DDBJ whole genome shotgun (WGS) entry which is preliminary data.</text>
</comment>
<dbReference type="InterPro" id="IPR029033">
    <property type="entry name" value="His_PPase_superfam"/>
</dbReference>
<name>A0A9Q3W3X0_9GAMM</name>
<proteinExistence type="predicted"/>
<dbReference type="Proteomes" id="UP001107961">
    <property type="component" value="Unassembled WGS sequence"/>
</dbReference>
<evidence type="ECO:0000313" key="2">
    <source>
        <dbReference type="Proteomes" id="UP001107961"/>
    </source>
</evidence>
<keyword evidence="2" id="KW-1185">Reference proteome</keyword>
<dbReference type="InterPro" id="IPR004449">
    <property type="entry name" value="SixA"/>
</dbReference>
<organism evidence="1 2">
    <name type="scientific">Alloalcanivorax xenomutans</name>
    <dbReference type="NCBI Taxonomy" id="1094342"/>
    <lineage>
        <taxon>Bacteria</taxon>
        <taxon>Pseudomonadati</taxon>
        <taxon>Pseudomonadota</taxon>
        <taxon>Gammaproteobacteria</taxon>
        <taxon>Oceanospirillales</taxon>
        <taxon>Alcanivoracaceae</taxon>
        <taxon>Alloalcanivorax</taxon>
    </lineage>
</organism>
<dbReference type="InterPro" id="IPR013078">
    <property type="entry name" value="His_Pase_superF_clade-1"/>
</dbReference>
<sequence>MRVYLCRHGEAVAKAPTDAERPLTERGRAEVLSLWQTLREEGVSVGRLVASPYRRAQQTALCIAQAFGGMEQESCGYLVPEAQPERFLEWLMLQPEQENLVLVSHMPLVSLLTATWIGEPCSRPAFRVGSVAALDVDVAAANGARLLWLRGPERPC</sequence>
<dbReference type="GO" id="GO:0101006">
    <property type="term" value="F:protein histidine phosphatase activity"/>
    <property type="evidence" value="ECO:0007669"/>
    <property type="project" value="InterPro"/>
</dbReference>
<dbReference type="Pfam" id="PF00300">
    <property type="entry name" value="His_Phos_1"/>
    <property type="match status" value="1"/>
</dbReference>
<dbReference type="RefSeq" id="WP_022996005.1">
    <property type="nucleotide sequence ID" value="NZ_CBDDTQ010000005.1"/>
</dbReference>
<dbReference type="CDD" id="cd07067">
    <property type="entry name" value="HP_PGM_like"/>
    <property type="match status" value="1"/>
</dbReference>
<dbReference type="EMBL" id="JAJVKT010000007">
    <property type="protein sequence ID" value="MCE7508539.1"/>
    <property type="molecule type" value="Genomic_DNA"/>
</dbReference>
<reference evidence="1" key="1">
    <citation type="submission" date="2022-01" db="EMBL/GenBank/DDBJ databases">
        <authorList>
            <person name="Karlyshev A.V."/>
            <person name="Jaspars M."/>
        </authorList>
    </citation>
    <scope>NUCLEOTIDE SEQUENCE</scope>
    <source>
        <strain evidence="1">AGSA3-2</strain>
    </source>
</reference>
<dbReference type="Gene3D" id="3.40.50.1240">
    <property type="entry name" value="Phosphoglycerate mutase-like"/>
    <property type="match status" value="1"/>
</dbReference>
<accession>A0A9Q3W3X0</accession>